<evidence type="ECO:0000256" key="2">
    <source>
        <dbReference type="ARBA" id="ARBA00009387"/>
    </source>
</evidence>
<gene>
    <name evidence="5" type="ORF">Bealeia1_01732</name>
</gene>
<dbReference type="Proteomes" id="UP001330434">
    <property type="component" value="Chromosome"/>
</dbReference>
<dbReference type="InterPro" id="IPR008258">
    <property type="entry name" value="Transglycosylase_SLT_dom_1"/>
</dbReference>
<proteinExistence type="inferred from homology"/>
<keyword evidence="6" id="KW-1185">Reference proteome</keyword>
<evidence type="ECO:0000313" key="5">
    <source>
        <dbReference type="EMBL" id="WVX67519.1"/>
    </source>
</evidence>
<reference evidence="5 6" key="1">
    <citation type="journal article" date="2024" name="Environ. Microbiol.">
        <title>Novel evolutionary insights on the interactions of the Holosporales (Alphaproteobacteria) with eukaryotic hosts from comparative genomics.</title>
        <authorList>
            <person name="Giovannini M."/>
            <person name="Petroni G."/>
            <person name="Castelli M."/>
        </authorList>
    </citation>
    <scope>NUCLEOTIDE SEQUENCE [LARGE SCALE GENOMIC DNA]</scope>
    <source>
        <strain evidence="5 6">US_Bl 15I1</strain>
    </source>
</reference>
<dbReference type="InterPro" id="IPR023346">
    <property type="entry name" value="Lysozyme-like_dom_sf"/>
</dbReference>
<dbReference type="Gene3D" id="1.10.530.10">
    <property type="match status" value="1"/>
</dbReference>
<dbReference type="SUPFAM" id="SSF53955">
    <property type="entry name" value="Lysozyme-like"/>
    <property type="match status" value="1"/>
</dbReference>
<evidence type="ECO:0000256" key="1">
    <source>
        <dbReference type="ARBA" id="ARBA00007734"/>
    </source>
</evidence>
<evidence type="ECO:0000259" key="4">
    <source>
        <dbReference type="Pfam" id="PF01464"/>
    </source>
</evidence>
<dbReference type="SUPFAM" id="SSF48435">
    <property type="entry name" value="Bacterial muramidases"/>
    <property type="match status" value="1"/>
</dbReference>
<feature type="domain" description="Transglycosylase SLT" evidence="4">
    <location>
        <begin position="512"/>
        <end position="615"/>
    </location>
</feature>
<dbReference type="RefSeq" id="WP_338453536.1">
    <property type="nucleotide sequence ID" value="NZ_CP133270.1"/>
</dbReference>
<evidence type="ECO:0000313" key="6">
    <source>
        <dbReference type="Proteomes" id="UP001330434"/>
    </source>
</evidence>
<organism evidence="5 6">
    <name type="scientific">Candidatus Bealeia paramacronuclearis</name>
    <dbReference type="NCBI Taxonomy" id="1921001"/>
    <lineage>
        <taxon>Bacteria</taxon>
        <taxon>Pseudomonadati</taxon>
        <taxon>Pseudomonadota</taxon>
        <taxon>Alphaproteobacteria</taxon>
        <taxon>Holosporales</taxon>
        <taxon>Holosporaceae</taxon>
        <taxon>Candidatus Bealeia</taxon>
    </lineage>
</organism>
<dbReference type="EMBL" id="CP133270">
    <property type="protein sequence ID" value="WVX67519.1"/>
    <property type="molecule type" value="Genomic_DNA"/>
</dbReference>
<comment type="similarity">
    <text evidence="1">Belongs to the transglycosylase Slt family.</text>
</comment>
<sequence length="669" mass="75315">MITKICKSLMVSHDRKSYSRRGTLSLCQGDDRICGSRYSILVSGFIAILWASTSSLVSNSKQCEEAFQAQLTKGGYNPMTNCGVVGDLMTWVGIQEKDPRLGLYDVTAFIIAHPDWPAQEKLNARAESMMDETLEPQDVAEWFQSHPPQTSFGYLHYAKALKALGQKTKALNIAREGWITRNFTREEAQEYLGAFGEDLKAPDHEARLERLLWDEELDQAKRLVSLVGPQARQSAEARFALIQAESVSHSFSGDRNEGVLYEQVKLLRKSDQLETAAKLLKMVPQKSAYADKWWKERNYLAREFLQQGRPQDAYALIQKHGLEEGEAFAEAEFLSGFVALRFLNNSEAALQRFSNLYNQVKSPISKSRAAYWAGRAAEGQEDVELAAKWYEKGAKHTTSFYGQLSAAKLEKRPHPELASLPKATTKERQEFESQNLVKALKVLTKMGKPAENYMQTFAFHIGKNAKSTAERHLLVDLAAKVSPHAAAVVAKKVGFQEGLHLKAAYPKINHPHGQEGLEAALVNGLIMQESRFDAGAVSHAGAMGLMQLMPATAQKEAKKMKISHSHNKLHDPKHNVKLGAHHIHSLVQEFDGSYILAIASYNAGKEPVNRWLQEIGDPRRGEIDVVDWLELVPYYETRNYIQRVLENVNVYRAHEERHPKMTLVHDLQR</sequence>
<accession>A0ABZ2C527</accession>
<dbReference type="PANTHER" id="PTHR37423">
    <property type="entry name" value="SOLUBLE LYTIC MUREIN TRANSGLYCOSYLASE-RELATED"/>
    <property type="match status" value="1"/>
</dbReference>
<dbReference type="Gene3D" id="1.25.20.10">
    <property type="entry name" value="Bacterial muramidases"/>
    <property type="match status" value="1"/>
</dbReference>
<keyword evidence="3" id="KW-0732">Signal</keyword>
<evidence type="ECO:0000256" key="3">
    <source>
        <dbReference type="ARBA" id="ARBA00022729"/>
    </source>
</evidence>
<name>A0ABZ2C527_9PROT</name>
<dbReference type="CDD" id="cd13401">
    <property type="entry name" value="Slt70-like"/>
    <property type="match status" value="1"/>
</dbReference>
<dbReference type="InterPro" id="IPR008939">
    <property type="entry name" value="Lytic_TGlycosylase_superhlx_U"/>
</dbReference>
<protein>
    <submittedName>
        <fullName evidence="5">Lytic transglycosylase domain-containing protein</fullName>
    </submittedName>
</protein>
<dbReference type="PROSITE" id="PS00922">
    <property type="entry name" value="TRANSGLYCOSYLASE"/>
    <property type="match status" value="1"/>
</dbReference>
<dbReference type="PANTHER" id="PTHR37423:SF2">
    <property type="entry name" value="MEMBRANE-BOUND LYTIC MUREIN TRANSGLYCOSYLASE C"/>
    <property type="match status" value="1"/>
</dbReference>
<dbReference type="InterPro" id="IPR000189">
    <property type="entry name" value="Transglyc_AS"/>
</dbReference>
<dbReference type="Pfam" id="PF01464">
    <property type="entry name" value="SLT"/>
    <property type="match status" value="1"/>
</dbReference>
<comment type="similarity">
    <text evidence="2">Belongs to the virb1 family.</text>
</comment>